<evidence type="ECO:0000256" key="2">
    <source>
        <dbReference type="ARBA" id="ARBA00008914"/>
    </source>
</evidence>
<dbReference type="SUPFAM" id="SSF103088">
    <property type="entry name" value="OmpA-like"/>
    <property type="match status" value="1"/>
</dbReference>
<evidence type="ECO:0000256" key="6">
    <source>
        <dbReference type="ARBA" id="ARBA00023136"/>
    </source>
</evidence>
<keyword evidence="11" id="KW-0966">Cell projection</keyword>
<dbReference type="STRING" id="314278.NB231_01499"/>
<dbReference type="NCBIfam" id="NF006508">
    <property type="entry name" value="PRK08944.1"/>
    <property type="match status" value="1"/>
</dbReference>
<feature type="transmembrane region" description="Helical" evidence="9">
    <location>
        <begin position="20"/>
        <end position="42"/>
    </location>
</feature>
<dbReference type="RefSeq" id="WP_004999176.1">
    <property type="nucleotide sequence ID" value="NZ_CH672427.1"/>
</dbReference>
<reference evidence="11 12" key="1">
    <citation type="submission" date="2006-02" db="EMBL/GenBank/DDBJ databases">
        <authorList>
            <person name="Waterbury J."/>
            <person name="Ferriera S."/>
            <person name="Johnson J."/>
            <person name="Kravitz S."/>
            <person name="Halpern A."/>
            <person name="Remington K."/>
            <person name="Beeson K."/>
            <person name="Tran B."/>
            <person name="Rogers Y.-H."/>
            <person name="Friedman R."/>
            <person name="Venter J.C."/>
        </authorList>
    </citation>
    <scope>NUCLEOTIDE SEQUENCE [LARGE SCALE GENOMIC DNA]</scope>
    <source>
        <strain evidence="11 12">Nb-231</strain>
    </source>
</reference>
<evidence type="ECO:0000256" key="3">
    <source>
        <dbReference type="ARBA" id="ARBA00022475"/>
    </source>
</evidence>
<dbReference type="AlphaFoldDB" id="A4BS65"/>
<evidence type="ECO:0000313" key="11">
    <source>
        <dbReference type="EMBL" id="EAR21544.1"/>
    </source>
</evidence>
<accession>A4BS65</accession>
<dbReference type="InterPro" id="IPR025713">
    <property type="entry name" value="MotB-like_N_dom"/>
</dbReference>
<dbReference type="GO" id="GO:0005886">
    <property type="term" value="C:plasma membrane"/>
    <property type="evidence" value="ECO:0007669"/>
    <property type="project" value="UniProtKB-SubCell"/>
</dbReference>
<evidence type="ECO:0000256" key="7">
    <source>
        <dbReference type="PROSITE-ProRule" id="PRU00473"/>
    </source>
</evidence>
<dbReference type="InterPro" id="IPR036737">
    <property type="entry name" value="OmpA-like_sf"/>
</dbReference>
<dbReference type="HOGENOM" id="CLU_016890_0_3_6"/>
<dbReference type="PANTHER" id="PTHR30329:SF21">
    <property type="entry name" value="LIPOPROTEIN YIAD-RELATED"/>
    <property type="match status" value="1"/>
</dbReference>
<evidence type="ECO:0000259" key="10">
    <source>
        <dbReference type="PROSITE" id="PS51123"/>
    </source>
</evidence>
<dbReference type="Gene3D" id="3.30.1330.60">
    <property type="entry name" value="OmpA-like domain"/>
    <property type="match status" value="1"/>
</dbReference>
<dbReference type="PANTHER" id="PTHR30329">
    <property type="entry name" value="STATOR ELEMENT OF FLAGELLAR MOTOR COMPLEX"/>
    <property type="match status" value="1"/>
</dbReference>
<gene>
    <name evidence="11" type="ORF">NB231_01499</name>
</gene>
<comment type="caution">
    <text evidence="11">The sequence shown here is derived from an EMBL/GenBank/DDBJ whole genome shotgun (WGS) entry which is preliminary data.</text>
</comment>
<dbReference type="PROSITE" id="PS51123">
    <property type="entry name" value="OMPA_2"/>
    <property type="match status" value="1"/>
</dbReference>
<keyword evidence="6 7" id="KW-0472">Membrane</keyword>
<keyword evidence="11" id="KW-0969">Cilium</keyword>
<comment type="subcellular location">
    <subcellularLocation>
        <location evidence="1">Cell membrane</location>
        <topology evidence="1">Single-pass membrane protein</topology>
    </subcellularLocation>
</comment>
<evidence type="ECO:0000256" key="4">
    <source>
        <dbReference type="ARBA" id="ARBA00022692"/>
    </source>
</evidence>
<feature type="domain" description="OmpA-like" evidence="10">
    <location>
        <begin position="168"/>
        <end position="289"/>
    </location>
</feature>
<dbReference type="eggNOG" id="COG1360">
    <property type="taxonomic scope" value="Bacteria"/>
</dbReference>
<evidence type="ECO:0000256" key="1">
    <source>
        <dbReference type="ARBA" id="ARBA00004162"/>
    </source>
</evidence>
<proteinExistence type="inferred from homology"/>
<evidence type="ECO:0000256" key="8">
    <source>
        <dbReference type="SAM" id="MobiDB-lite"/>
    </source>
</evidence>
<comment type="similarity">
    <text evidence="2">Belongs to the MotB family.</text>
</comment>
<sequence>MLGDASKSGKRRLAPVGAPPWMATFADLSTLLLSFFVLLLSFSEMDVNKYKEIAGSMRMAFGVQREDVTRDPPMGTSFVARDFSPGQPSQSPFAKIAPTPMSTSEGIRPMPPRVTVAPSGPGGPDSLLSLSRQPSDAAVEQARSNLIKLQSLFRQEIERGLIEVAQIGAQIVIRVREHGSFPSGSAKLIKPFLPAVRKIGQAIRMTEGQVIIAGHTDNVPIHNAQFRSNWDLSAARAISLLRALGAVEAVDANRITVAGHADTRPIVSNDTPRHRARNRRVEIILVNGNGLELTRSLNEVLEPSDARGNEGG</sequence>
<keyword evidence="12" id="KW-1185">Reference proteome</keyword>
<dbReference type="CDD" id="cd07185">
    <property type="entry name" value="OmpA_C-like"/>
    <property type="match status" value="1"/>
</dbReference>
<name>A4BS65_9GAMM</name>
<dbReference type="Pfam" id="PF13677">
    <property type="entry name" value="MotB_plug"/>
    <property type="match status" value="1"/>
</dbReference>
<evidence type="ECO:0000256" key="5">
    <source>
        <dbReference type="ARBA" id="ARBA00022989"/>
    </source>
</evidence>
<keyword evidence="3" id="KW-1003">Cell membrane</keyword>
<keyword evidence="5 9" id="KW-1133">Transmembrane helix</keyword>
<dbReference type="InterPro" id="IPR050330">
    <property type="entry name" value="Bact_OuterMem_StrucFunc"/>
</dbReference>
<organism evidence="11 12">
    <name type="scientific">Nitrococcus mobilis Nb-231</name>
    <dbReference type="NCBI Taxonomy" id="314278"/>
    <lineage>
        <taxon>Bacteria</taxon>
        <taxon>Pseudomonadati</taxon>
        <taxon>Pseudomonadota</taxon>
        <taxon>Gammaproteobacteria</taxon>
        <taxon>Chromatiales</taxon>
        <taxon>Ectothiorhodospiraceae</taxon>
        <taxon>Nitrococcus</taxon>
    </lineage>
</organism>
<dbReference type="Proteomes" id="UP000003374">
    <property type="component" value="Unassembled WGS sequence"/>
</dbReference>
<keyword evidence="11" id="KW-0282">Flagellum</keyword>
<evidence type="ECO:0000256" key="9">
    <source>
        <dbReference type="SAM" id="Phobius"/>
    </source>
</evidence>
<dbReference type="InterPro" id="IPR006665">
    <property type="entry name" value="OmpA-like"/>
</dbReference>
<keyword evidence="4 9" id="KW-0812">Transmembrane</keyword>
<evidence type="ECO:0000313" key="12">
    <source>
        <dbReference type="Proteomes" id="UP000003374"/>
    </source>
</evidence>
<dbReference type="EMBL" id="AAOF01000008">
    <property type="protein sequence ID" value="EAR21544.1"/>
    <property type="molecule type" value="Genomic_DNA"/>
</dbReference>
<dbReference type="OrthoDB" id="9815217at2"/>
<protein>
    <submittedName>
        <fullName evidence="11">Flagellar motor protein</fullName>
    </submittedName>
</protein>
<dbReference type="Pfam" id="PF00691">
    <property type="entry name" value="OmpA"/>
    <property type="match status" value="1"/>
</dbReference>
<feature type="region of interest" description="Disordered" evidence="8">
    <location>
        <begin position="82"/>
        <end position="130"/>
    </location>
</feature>